<feature type="transmembrane region" description="Helical" evidence="7">
    <location>
        <begin position="172"/>
        <end position="193"/>
    </location>
</feature>
<comment type="subcellular location">
    <subcellularLocation>
        <location evidence="1">Membrane</location>
        <topology evidence="1">Multi-pass membrane protein</topology>
    </subcellularLocation>
</comment>
<accession>A0A2J6R5N9</accession>
<keyword evidence="4 7" id="KW-0472">Membrane</keyword>
<sequence length="373" mass="41612">MADIGGYGPIIIATMWAETGITLLFVALRLYTRIRINRTVGWDDYLISLASIMMIPYSAACTLAAMQGLGRHSSELSLNQFMQATRYIVIGQTFSLVGIAASKASVAAFLLRITIHQWHKWSLYILIFIVTGSCFVCGLFDYIRCDPIESIWNFFIPGKCWMDAEGFTTLSAVVGGISAAADFILAILPWFILWNLQMKRKDKNLIASSMSLGFFAGVCGIIRTTTVERIFTGDDYSYETVGLILWSSTELTVTILTATIPTLRPLYKQLFLHQPGHSYRLNPVQKSPSNFNFSPYVPSKYQTSSSVSAGATTHSRTDSDRSDKSIINHGAPPAEGSIVCTDVVYVEFEERHNPATPDLERWSKRHAQLWEIV</sequence>
<feature type="compositionally biased region" description="Basic and acidic residues" evidence="6">
    <location>
        <begin position="315"/>
        <end position="326"/>
    </location>
</feature>
<feature type="compositionally biased region" description="Polar residues" evidence="6">
    <location>
        <begin position="301"/>
        <end position="314"/>
    </location>
</feature>
<gene>
    <name evidence="9" type="ORF">L207DRAFT_589387</name>
</gene>
<evidence type="ECO:0000256" key="6">
    <source>
        <dbReference type="SAM" id="MobiDB-lite"/>
    </source>
</evidence>
<dbReference type="Proteomes" id="UP000235786">
    <property type="component" value="Unassembled WGS sequence"/>
</dbReference>
<comment type="similarity">
    <text evidence="5">Belongs to the SAT4 family.</text>
</comment>
<evidence type="ECO:0000313" key="10">
    <source>
        <dbReference type="Proteomes" id="UP000235786"/>
    </source>
</evidence>
<dbReference type="EMBL" id="KZ613955">
    <property type="protein sequence ID" value="PMD33831.1"/>
    <property type="molecule type" value="Genomic_DNA"/>
</dbReference>
<evidence type="ECO:0000313" key="9">
    <source>
        <dbReference type="EMBL" id="PMD33831.1"/>
    </source>
</evidence>
<dbReference type="PANTHER" id="PTHR33048:SF93">
    <property type="entry name" value="INTEGRAL MEMBRANE PROTEIN"/>
    <property type="match status" value="1"/>
</dbReference>
<protein>
    <recommendedName>
        <fullName evidence="8">Rhodopsin domain-containing protein</fullName>
    </recommendedName>
</protein>
<dbReference type="Pfam" id="PF20684">
    <property type="entry name" value="Fung_rhodopsin"/>
    <property type="match status" value="1"/>
</dbReference>
<dbReference type="PANTHER" id="PTHR33048">
    <property type="entry name" value="PTH11-LIKE INTEGRAL MEMBRANE PROTEIN (AFU_ORTHOLOGUE AFUA_5G11245)"/>
    <property type="match status" value="1"/>
</dbReference>
<feature type="domain" description="Rhodopsin" evidence="8">
    <location>
        <begin position="28"/>
        <end position="268"/>
    </location>
</feature>
<feature type="transmembrane region" description="Helical" evidence="7">
    <location>
        <begin position="44"/>
        <end position="67"/>
    </location>
</feature>
<organism evidence="9 10">
    <name type="scientific">Hyaloscypha variabilis (strain UAMH 11265 / GT02V1 / F)</name>
    <name type="common">Meliniomyces variabilis</name>
    <dbReference type="NCBI Taxonomy" id="1149755"/>
    <lineage>
        <taxon>Eukaryota</taxon>
        <taxon>Fungi</taxon>
        <taxon>Dikarya</taxon>
        <taxon>Ascomycota</taxon>
        <taxon>Pezizomycotina</taxon>
        <taxon>Leotiomycetes</taxon>
        <taxon>Helotiales</taxon>
        <taxon>Hyaloscyphaceae</taxon>
        <taxon>Hyaloscypha</taxon>
        <taxon>Hyaloscypha variabilis</taxon>
    </lineage>
</organism>
<keyword evidence="2 7" id="KW-0812">Transmembrane</keyword>
<dbReference type="GO" id="GO:0016020">
    <property type="term" value="C:membrane"/>
    <property type="evidence" value="ECO:0007669"/>
    <property type="project" value="UniProtKB-SubCell"/>
</dbReference>
<evidence type="ECO:0000256" key="5">
    <source>
        <dbReference type="ARBA" id="ARBA00038359"/>
    </source>
</evidence>
<evidence type="ECO:0000256" key="1">
    <source>
        <dbReference type="ARBA" id="ARBA00004141"/>
    </source>
</evidence>
<evidence type="ECO:0000259" key="8">
    <source>
        <dbReference type="Pfam" id="PF20684"/>
    </source>
</evidence>
<evidence type="ECO:0000256" key="3">
    <source>
        <dbReference type="ARBA" id="ARBA00022989"/>
    </source>
</evidence>
<feature type="transmembrane region" description="Helical" evidence="7">
    <location>
        <begin position="205"/>
        <end position="223"/>
    </location>
</feature>
<evidence type="ECO:0000256" key="2">
    <source>
        <dbReference type="ARBA" id="ARBA00022692"/>
    </source>
</evidence>
<keyword evidence="10" id="KW-1185">Reference proteome</keyword>
<feature type="transmembrane region" description="Helical" evidence="7">
    <location>
        <begin position="6"/>
        <end position="32"/>
    </location>
</feature>
<name>A0A2J6R5N9_HYAVF</name>
<dbReference type="OrthoDB" id="5417887at2759"/>
<evidence type="ECO:0000256" key="4">
    <source>
        <dbReference type="ARBA" id="ARBA00023136"/>
    </source>
</evidence>
<dbReference type="InterPro" id="IPR049326">
    <property type="entry name" value="Rhodopsin_dom_fungi"/>
</dbReference>
<proteinExistence type="inferred from homology"/>
<evidence type="ECO:0000256" key="7">
    <source>
        <dbReference type="SAM" id="Phobius"/>
    </source>
</evidence>
<keyword evidence="3 7" id="KW-1133">Transmembrane helix</keyword>
<dbReference type="AlphaFoldDB" id="A0A2J6R5N9"/>
<feature type="transmembrane region" description="Helical" evidence="7">
    <location>
        <begin position="87"/>
        <end position="111"/>
    </location>
</feature>
<feature type="region of interest" description="Disordered" evidence="6">
    <location>
        <begin position="301"/>
        <end position="333"/>
    </location>
</feature>
<dbReference type="InterPro" id="IPR052337">
    <property type="entry name" value="SAT4-like"/>
</dbReference>
<feature type="transmembrane region" description="Helical" evidence="7">
    <location>
        <begin position="123"/>
        <end position="143"/>
    </location>
</feature>
<reference evidence="9 10" key="1">
    <citation type="submission" date="2016-04" db="EMBL/GenBank/DDBJ databases">
        <title>A degradative enzymes factory behind the ericoid mycorrhizal symbiosis.</title>
        <authorList>
            <consortium name="DOE Joint Genome Institute"/>
            <person name="Martino E."/>
            <person name="Morin E."/>
            <person name="Grelet G."/>
            <person name="Kuo A."/>
            <person name="Kohler A."/>
            <person name="Daghino S."/>
            <person name="Barry K."/>
            <person name="Choi C."/>
            <person name="Cichocki N."/>
            <person name="Clum A."/>
            <person name="Copeland A."/>
            <person name="Hainaut M."/>
            <person name="Haridas S."/>
            <person name="Labutti K."/>
            <person name="Lindquist E."/>
            <person name="Lipzen A."/>
            <person name="Khouja H.-R."/>
            <person name="Murat C."/>
            <person name="Ohm R."/>
            <person name="Olson A."/>
            <person name="Spatafora J."/>
            <person name="Veneault-Fourrey C."/>
            <person name="Henrissat B."/>
            <person name="Grigoriev I."/>
            <person name="Martin F."/>
            <person name="Perotto S."/>
        </authorList>
    </citation>
    <scope>NUCLEOTIDE SEQUENCE [LARGE SCALE GENOMIC DNA]</scope>
    <source>
        <strain evidence="9 10">F</strain>
    </source>
</reference>